<reference evidence="2 3" key="1">
    <citation type="journal article" date="2016" name="BMC Genomics">
        <title>Comparative genomics reveals Cyclospora cayetanensis possesses coccidia-like metabolism and invasion components but unique surface antigens.</title>
        <authorList>
            <person name="Liu S."/>
            <person name="Wang L."/>
            <person name="Zheng H."/>
            <person name="Xu Z."/>
            <person name="Roellig D.M."/>
            <person name="Li N."/>
            <person name="Frace M.A."/>
            <person name="Tang K."/>
            <person name="Arrowood M.J."/>
            <person name="Moss D.M."/>
            <person name="Zhang L."/>
            <person name="Feng Y."/>
            <person name="Xiao L."/>
        </authorList>
    </citation>
    <scope>NUCLEOTIDE SEQUENCE [LARGE SCALE GENOMIC DNA]</scope>
    <source>
        <strain evidence="2 3">CHN_HEN01</strain>
    </source>
</reference>
<proteinExistence type="predicted"/>
<evidence type="ECO:0000313" key="3">
    <source>
        <dbReference type="Proteomes" id="UP000095192"/>
    </source>
</evidence>
<comment type="caution">
    <text evidence="2">The sequence shown here is derived from an EMBL/GenBank/DDBJ whole genome shotgun (WGS) entry which is preliminary data.</text>
</comment>
<protein>
    <submittedName>
        <fullName evidence="2">Uncharacterized protein</fullName>
    </submittedName>
</protein>
<keyword evidence="3" id="KW-1185">Reference proteome</keyword>
<gene>
    <name evidence="2" type="ORF">cyc_00416</name>
</gene>
<sequence length="69" mass="7695">MESDSGRRGGTTGGDHHCPQGRAVRIFRGGKALLQHPWLVQSYTGFFTTYDRPNAIGGKRTQDMQPGWF</sequence>
<dbReference type="VEuPathDB" id="ToxoDB:cyc_00416"/>
<evidence type="ECO:0000256" key="1">
    <source>
        <dbReference type="SAM" id="MobiDB-lite"/>
    </source>
</evidence>
<accession>A0A1D3D3G9</accession>
<organism evidence="2 3">
    <name type="scientific">Cyclospora cayetanensis</name>
    <dbReference type="NCBI Taxonomy" id="88456"/>
    <lineage>
        <taxon>Eukaryota</taxon>
        <taxon>Sar</taxon>
        <taxon>Alveolata</taxon>
        <taxon>Apicomplexa</taxon>
        <taxon>Conoidasida</taxon>
        <taxon>Coccidia</taxon>
        <taxon>Eucoccidiorida</taxon>
        <taxon>Eimeriorina</taxon>
        <taxon>Eimeriidae</taxon>
        <taxon>Cyclospora</taxon>
    </lineage>
</organism>
<dbReference type="Proteomes" id="UP000095192">
    <property type="component" value="Unassembled WGS sequence"/>
</dbReference>
<evidence type="ECO:0000313" key="2">
    <source>
        <dbReference type="EMBL" id="OEH77982.1"/>
    </source>
</evidence>
<dbReference type="InParanoid" id="A0A1D3D3G9"/>
<dbReference type="AlphaFoldDB" id="A0A1D3D3G9"/>
<feature type="region of interest" description="Disordered" evidence="1">
    <location>
        <begin position="1"/>
        <end position="21"/>
    </location>
</feature>
<name>A0A1D3D3G9_9EIME</name>
<dbReference type="EMBL" id="JROU02000910">
    <property type="protein sequence ID" value="OEH77982.1"/>
    <property type="molecule type" value="Genomic_DNA"/>
</dbReference>